<dbReference type="Proteomes" id="UP001179181">
    <property type="component" value="Unassembled WGS sequence"/>
</dbReference>
<gene>
    <name evidence="1" type="ORF">FHS68_000634</name>
</gene>
<protein>
    <recommendedName>
        <fullName evidence="3">Lipoprotein</fullName>
    </recommendedName>
</protein>
<accession>A0ABX0UG51</accession>
<dbReference type="Pfam" id="PF20583">
    <property type="entry name" value="DUF6786"/>
    <property type="match status" value="1"/>
</dbReference>
<evidence type="ECO:0000313" key="1">
    <source>
        <dbReference type="EMBL" id="NIJ51478.1"/>
    </source>
</evidence>
<reference evidence="1 2" key="1">
    <citation type="submission" date="2020-03" db="EMBL/GenBank/DDBJ databases">
        <title>Genomic Encyclopedia of Type Strains, Phase IV (KMG-IV): sequencing the most valuable type-strain genomes for metagenomic binning, comparative biology and taxonomic classification.</title>
        <authorList>
            <person name="Goeker M."/>
        </authorList>
    </citation>
    <scope>NUCLEOTIDE SEQUENCE [LARGE SCALE GENOMIC DNA]</scope>
    <source>
        <strain evidence="1 2">DSM 102865</strain>
    </source>
</reference>
<dbReference type="RefSeq" id="WP_167267138.1">
    <property type="nucleotide sequence ID" value="NZ_JAASQJ010000001.1"/>
</dbReference>
<comment type="caution">
    <text evidence="1">The sequence shown here is derived from an EMBL/GenBank/DDBJ whole genome shotgun (WGS) entry which is preliminary data.</text>
</comment>
<sequence>MILTFTGCQQNTKNDQNKVEETSIQGTFAYDLAFLKKHKSVIVLTAPDEKGSQAIIIPDYQGRVMTSTATGGEGNSYGWINYKLIESNQLQPHINAFGGEERFWLSPEGGQFSVYFKKGTKLDFDNWQTPAVIDSEPFEVISSDSASVTFQKKAKLENH</sequence>
<evidence type="ECO:0008006" key="3">
    <source>
        <dbReference type="Google" id="ProtNLM"/>
    </source>
</evidence>
<organism evidence="1 2">
    <name type="scientific">Dyadobacter arcticus</name>
    <dbReference type="NCBI Taxonomy" id="1078754"/>
    <lineage>
        <taxon>Bacteria</taxon>
        <taxon>Pseudomonadati</taxon>
        <taxon>Bacteroidota</taxon>
        <taxon>Cytophagia</taxon>
        <taxon>Cytophagales</taxon>
        <taxon>Spirosomataceae</taxon>
        <taxon>Dyadobacter</taxon>
    </lineage>
</organism>
<keyword evidence="2" id="KW-1185">Reference proteome</keyword>
<name>A0ABX0UG51_9BACT</name>
<dbReference type="EMBL" id="JAASQJ010000001">
    <property type="protein sequence ID" value="NIJ51478.1"/>
    <property type="molecule type" value="Genomic_DNA"/>
</dbReference>
<dbReference type="InterPro" id="IPR046713">
    <property type="entry name" value="DUF6786"/>
</dbReference>
<evidence type="ECO:0000313" key="2">
    <source>
        <dbReference type="Proteomes" id="UP001179181"/>
    </source>
</evidence>
<proteinExistence type="predicted"/>